<feature type="domain" description="FecR N-terminal" evidence="3">
    <location>
        <begin position="13"/>
        <end position="53"/>
    </location>
</feature>
<proteinExistence type="predicted"/>
<dbReference type="InterPro" id="IPR032623">
    <property type="entry name" value="FecR_N"/>
</dbReference>
<dbReference type="GO" id="GO:0016989">
    <property type="term" value="F:sigma factor antagonist activity"/>
    <property type="evidence" value="ECO:0007669"/>
    <property type="project" value="TreeGrafter"/>
</dbReference>
<organism evidence="5 6">
    <name type="scientific">Nitrosospira multiformis</name>
    <dbReference type="NCBI Taxonomy" id="1231"/>
    <lineage>
        <taxon>Bacteria</taxon>
        <taxon>Pseudomonadati</taxon>
        <taxon>Pseudomonadota</taxon>
        <taxon>Betaproteobacteria</taxon>
        <taxon>Nitrosomonadales</taxon>
        <taxon>Nitrosomonadaceae</taxon>
        <taxon>Nitrosospira</taxon>
    </lineage>
</organism>
<feature type="domain" description="Protein FecR C-terminal" evidence="4">
    <location>
        <begin position="242"/>
        <end position="300"/>
    </location>
</feature>
<dbReference type="EMBL" id="QAOK01000025">
    <property type="protein sequence ID" value="PTQ79586.1"/>
    <property type="molecule type" value="Genomic_DNA"/>
</dbReference>
<dbReference type="Pfam" id="PF16344">
    <property type="entry name" value="FecR_C"/>
    <property type="match status" value="1"/>
</dbReference>
<name>A0A2T5I6Y5_9PROT</name>
<dbReference type="InterPro" id="IPR032508">
    <property type="entry name" value="FecR_C"/>
</dbReference>
<dbReference type="InterPro" id="IPR006860">
    <property type="entry name" value="FecR"/>
</dbReference>
<dbReference type="InterPro" id="IPR012373">
    <property type="entry name" value="Ferrdict_sens_TM"/>
</dbReference>
<reference evidence="5 6" key="1">
    <citation type="submission" date="2018-04" db="EMBL/GenBank/DDBJ databases">
        <title>Active sludge and wastewater microbial communities from Klosterneuburg, Austria.</title>
        <authorList>
            <person name="Wagner M."/>
        </authorList>
    </citation>
    <scope>NUCLEOTIDE SEQUENCE [LARGE SCALE GENOMIC DNA]</scope>
    <source>
        <strain evidence="5 6">Nl12</strain>
    </source>
</reference>
<dbReference type="RefSeq" id="WP_107762928.1">
    <property type="nucleotide sequence ID" value="NZ_QAOK01000025.1"/>
</dbReference>
<dbReference type="PANTHER" id="PTHR30273">
    <property type="entry name" value="PERIPLASMIC SIGNAL SENSOR AND SIGMA FACTOR ACTIVATOR FECR-RELATED"/>
    <property type="match status" value="1"/>
</dbReference>
<evidence type="ECO:0000313" key="5">
    <source>
        <dbReference type="EMBL" id="PTQ79586.1"/>
    </source>
</evidence>
<evidence type="ECO:0000313" key="6">
    <source>
        <dbReference type="Proteomes" id="UP000244152"/>
    </source>
</evidence>
<accession>A0A2T5I6Y5</accession>
<keyword evidence="1" id="KW-0812">Transmembrane</keyword>
<dbReference type="Pfam" id="PF16220">
    <property type="entry name" value="DUF4880"/>
    <property type="match status" value="1"/>
</dbReference>
<dbReference type="Gene3D" id="3.55.50.30">
    <property type="match status" value="1"/>
</dbReference>
<feature type="transmembrane region" description="Helical" evidence="1">
    <location>
        <begin position="83"/>
        <end position="104"/>
    </location>
</feature>
<keyword evidence="1" id="KW-1133">Transmembrane helix</keyword>
<dbReference type="PANTHER" id="PTHR30273:SF2">
    <property type="entry name" value="PROTEIN FECR"/>
    <property type="match status" value="1"/>
</dbReference>
<comment type="caution">
    <text evidence="5">The sequence shown here is derived from an EMBL/GenBank/DDBJ whole genome shotgun (WGS) entry which is preliminary data.</text>
</comment>
<evidence type="ECO:0000256" key="1">
    <source>
        <dbReference type="SAM" id="Phobius"/>
    </source>
</evidence>
<dbReference type="Pfam" id="PF04773">
    <property type="entry name" value="FecR"/>
    <property type="match status" value="1"/>
</dbReference>
<evidence type="ECO:0000259" key="2">
    <source>
        <dbReference type="Pfam" id="PF04773"/>
    </source>
</evidence>
<protein>
    <submittedName>
        <fullName evidence="5">FecR family protein</fullName>
    </submittedName>
</protein>
<feature type="domain" description="FecR protein" evidence="2">
    <location>
        <begin position="111"/>
        <end position="201"/>
    </location>
</feature>
<evidence type="ECO:0000259" key="4">
    <source>
        <dbReference type="Pfam" id="PF16344"/>
    </source>
</evidence>
<dbReference type="AlphaFoldDB" id="A0A2T5I6Y5"/>
<evidence type="ECO:0000259" key="3">
    <source>
        <dbReference type="Pfam" id="PF16220"/>
    </source>
</evidence>
<keyword evidence="1" id="KW-0472">Membrane</keyword>
<gene>
    <name evidence="5" type="ORF">C8R21_12521</name>
</gene>
<dbReference type="PIRSF" id="PIRSF018266">
    <property type="entry name" value="FecR"/>
    <property type="match status" value="1"/>
</dbReference>
<sequence>MPGSNNCDDADAKARHWFACQQSRALSAEERLALAEWLAASPHHYAAWGRVERDWQSLECFRGGLSGELAKARRQRPWYRNAVYFRRALAALVLAILPLLHYGWTGTTQSWQTTVGERRHIVLADSAQLDLDTATRITVTQSWFKRLIELQEGEIYLDVAPDWRPLVVMTADTRIRDVGTRFSVRNTAGKLIVQVAEGAVEVTHQEGNLLLRSGEMATRLAVNQWQLAKLQGEIANWRQGVLVFNRHPLPDVLQELARYHLVQFELTDSDLAKKQISGRFRLDELNTTLCIIAETLNLQVEHLAPARLRLSPAPTQRQAQPRPCR</sequence>
<dbReference type="Gene3D" id="2.60.120.1440">
    <property type="match status" value="1"/>
</dbReference>
<dbReference type="Proteomes" id="UP000244152">
    <property type="component" value="Unassembled WGS sequence"/>
</dbReference>